<proteinExistence type="predicted"/>
<dbReference type="InterPro" id="IPR001932">
    <property type="entry name" value="PPM-type_phosphatase-like_dom"/>
</dbReference>
<organism evidence="2 3">
    <name type="scientific">Kipferlia bialata</name>
    <dbReference type="NCBI Taxonomy" id="797122"/>
    <lineage>
        <taxon>Eukaryota</taxon>
        <taxon>Metamonada</taxon>
        <taxon>Carpediemonas-like organisms</taxon>
        <taxon>Kipferlia</taxon>
    </lineage>
</organism>
<feature type="domain" description="PPM-type phosphatase" evidence="1">
    <location>
        <begin position="5"/>
        <end position="66"/>
    </location>
</feature>
<comment type="caution">
    <text evidence="2">The sequence shown here is derived from an EMBL/GenBank/DDBJ whole genome shotgun (WGS) entry which is preliminary data.</text>
</comment>
<dbReference type="EMBL" id="BDIP01010201">
    <property type="protein sequence ID" value="GIQ92655.1"/>
    <property type="molecule type" value="Genomic_DNA"/>
</dbReference>
<dbReference type="Gene3D" id="3.60.40.10">
    <property type="entry name" value="PPM-type phosphatase domain"/>
    <property type="match status" value="1"/>
</dbReference>
<dbReference type="Proteomes" id="UP000265618">
    <property type="component" value="Unassembled WGS sequence"/>
</dbReference>
<evidence type="ECO:0000313" key="2">
    <source>
        <dbReference type="EMBL" id="GIQ92655.1"/>
    </source>
</evidence>
<keyword evidence="3" id="KW-1185">Reference proteome</keyword>
<dbReference type="AlphaFoldDB" id="A0A9K3GS21"/>
<evidence type="ECO:0000313" key="3">
    <source>
        <dbReference type="Proteomes" id="UP000265618"/>
    </source>
</evidence>
<protein>
    <recommendedName>
        <fullName evidence="1">PPM-type phosphatase domain-containing protein</fullName>
    </recommendedName>
</protein>
<feature type="non-terminal residue" evidence="2">
    <location>
        <position position="67"/>
    </location>
</feature>
<evidence type="ECO:0000259" key="1">
    <source>
        <dbReference type="Pfam" id="PF00481"/>
    </source>
</evidence>
<sequence length="67" mass="7311">ELKGCGISSYPDIHVVETRVVDVLIFGCDGLWDVCKTNEIPEMIRGPVERGALPHEIAAHIANEALI</sequence>
<reference evidence="2 3" key="1">
    <citation type="journal article" date="2018" name="PLoS ONE">
        <title>The draft genome of Kipferlia bialata reveals reductive genome evolution in fornicate parasites.</title>
        <authorList>
            <person name="Tanifuji G."/>
            <person name="Takabayashi S."/>
            <person name="Kume K."/>
            <person name="Takagi M."/>
            <person name="Nakayama T."/>
            <person name="Kamikawa R."/>
            <person name="Inagaki Y."/>
            <person name="Hashimoto T."/>
        </authorList>
    </citation>
    <scope>NUCLEOTIDE SEQUENCE [LARGE SCALE GENOMIC DNA]</scope>
    <source>
        <strain evidence="2">NY0173</strain>
    </source>
</reference>
<dbReference type="SUPFAM" id="SSF81606">
    <property type="entry name" value="PP2C-like"/>
    <property type="match status" value="1"/>
</dbReference>
<accession>A0A9K3GS21</accession>
<dbReference type="InterPro" id="IPR036457">
    <property type="entry name" value="PPM-type-like_dom_sf"/>
</dbReference>
<feature type="non-terminal residue" evidence="2">
    <location>
        <position position="1"/>
    </location>
</feature>
<dbReference type="Pfam" id="PF00481">
    <property type="entry name" value="PP2C"/>
    <property type="match status" value="1"/>
</dbReference>
<gene>
    <name evidence="2" type="ORF">KIPB_016551</name>
</gene>
<name>A0A9K3GS21_9EUKA</name>